<organism evidence="1 2">
    <name type="scientific">Necator americanus</name>
    <name type="common">Human hookworm</name>
    <dbReference type="NCBI Taxonomy" id="51031"/>
    <lineage>
        <taxon>Eukaryota</taxon>
        <taxon>Metazoa</taxon>
        <taxon>Ecdysozoa</taxon>
        <taxon>Nematoda</taxon>
        <taxon>Chromadorea</taxon>
        <taxon>Rhabditida</taxon>
        <taxon>Rhabditina</taxon>
        <taxon>Rhabditomorpha</taxon>
        <taxon>Strongyloidea</taxon>
        <taxon>Ancylostomatidae</taxon>
        <taxon>Bunostominae</taxon>
        <taxon>Necator</taxon>
    </lineage>
</organism>
<keyword evidence="2" id="KW-1185">Reference proteome</keyword>
<comment type="caution">
    <text evidence="1">The sequence shown here is derived from an EMBL/GenBank/DDBJ whole genome shotgun (WGS) entry which is preliminary data.</text>
</comment>
<proteinExistence type="predicted"/>
<reference evidence="1 2" key="1">
    <citation type="submission" date="2023-08" db="EMBL/GenBank/DDBJ databases">
        <title>A Necator americanus chromosomal reference genome.</title>
        <authorList>
            <person name="Ilik V."/>
            <person name="Petrzelkova K.J."/>
            <person name="Pardy F."/>
            <person name="Fuh T."/>
            <person name="Niatou-Singa F.S."/>
            <person name="Gouil Q."/>
            <person name="Baker L."/>
            <person name="Ritchie M.E."/>
            <person name="Jex A.R."/>
            <person name="Gazzola D."/>
            <person name="Li H."/>
            <person name="Toshio Fujiwara R."/>
            <person name="Zhan B."/>
            <person name="Aroian R.V."/>
            <person name="Pafco B."/>
            <person name="Schwarz E.M."/>
        </authorList>
    </citation>
    <scope>NUCLEOTIDE SEQUENCE [LARGE SCALE GENOMIC DNA]</scope>
    <source>
        <strain evidence="1 2">Aroian</strain>
        <tissue evidence="1">Whole animal</tissue>
    </source>
</reference>
<dbReference type="Proteomes" id="UP001303046">
    <property type="component" value="Unassembled WGS sequence"/>
</dbReference>
<evidence type="ECO:0000313" key="2">
    <source>
        <dbReference type="Proteomes" id="UP001303046"/>
    </source>
</evidence>
<protein>
    <submittedName>
        <fullName evidence="1">Uncharacterized protein</fullName>
    </submittedName>
</protein>
<name>A0ABR1DH87_NECAM</name>
<dbReference type="EMBL" id="JAVFWL010000004">
    <property type="protein sequence ID" value="KAK6749326.1"/>
    <property type="molecule type" value="Genomic_DNA"/>
</dbReference>
<accession>A0ABR1DH87</accession>
<sequence>MNGRTTKKRRQVAAIPSDDDVANELAHRWGWSRPSQSVIYEVTCGGRVTVMSTFSQGQPYSSGGEVLGRKTNVVAQIVASKLRVVICMWERGTTYSGLPAVGFKQSKHRTIVLGMSQENFTT</sequence>
<gene>
    <name evidence="1" type="primary">Necator_chrIV.g15042</name>
    <name evidence="1" type="ORF">RB195_001747</name>
</gene>
<evidence type="ECO:0000313" key="1">
    <source>
        <dbReference type="EMBL" id="KAK6749326.1"/>
    </source>
</evidence>